<organism evidence="1 2">
    <name type="scientific">Coemansia furcata</name>
    <dbReference type="NCBI Taxonomy" id="417177"/>
    <lineage>
        <taxon>Eukaryota</taxon>
        <taxon>Fungi</taxon>
        <taxon>Fungi incertae sedis</taxon>
        <taxon>Zoopagomycota</taxon>
        <taxon>Kickxellomycotina</taxon>
        <taxon>Kickxellomycetes</taxon>
        <taxon>Kickxellales</taxon>
        <taxon>Kickxellaceae</taxon>
        <taxon>Coemansia</taxon>
    </lineage>
</organism>
<evidence type="ECO:0000313" key="2">
    <source>
        <dbReference type="Proteomes" id="UP001140096"/>
    </source>
</evidence>
<protein>
    <submittedName>
        <fullName evidence="1">Uncharacterized protein</fullName>
    </submittedName>
</protein>
<dbReference type="EMBL" id="JANBUP010002890">
    <property type="protein sequence ID" value="KAJ2798599.1"/>
    <property type="molecule type" value="Genomic_DNA"/>
</dbReference>
<dbReference type="Proteomes" id="UP001140096">
    <property type="component" value="Unassembled WGS sequence"/>
</dbReference>
<comment type="caution">
    <text evidence="1">The sequence shown here is derived from an EMBL/GenBank/DDBJ whole genome shotgun (WGS) entry which is preliminary data.</text>
</comment>
<sequence>MKKTTERQPARPVATSGVKVQRYFPGKAPDALEHDLSASESEGDDEDKPIPVSIGAASSALKGVSIASSRHITGDDGSMASESDEGSDSEVERVLQARLRARRRATEASSDSSGDEEDVNERQMTATRHAALDRQMVREPALSASDKASIASGLPSETTGSSSEGTYSDSGDSESEHEAPPMLKPIFVSRSQRQAQADAVKESDNGESSILTPEDVAAEDERLARRDESVRMAAAEAARAREAPEINTSNILDLDDTDDVDIAAEFEAWRQRELLRIKREKDARVAIDLEEAERERRNNMSEGEKYAEDMEKIRNQRREKAQ</sequence>
<reference evidence="1" key="1">
    <citation type="submission" date="2022-07" db="EMBL/GenBank/DDBJ databases">
        <title>Phylogenomic reconstructions and comparative analyses of Kickxellomycotina fungi.</title>
        <authorList>
            <person name="Reynolds N.K."/>
            <person name="Stajich J.E."/>
            <person name="Barry K."/>
            <person name="Grigoriev I.V."/>
            <person name="Crous P."/>
            <person name="Smith M.E."/>
        </authorList>
    </citation>
    <scope>NUCLEOTIDE SEQUENCE</scope>
    <source>
        <strain evidence="1">CBS 102833</strain>
    </source>
</reference>
<keyword evidence="2" id="KW-1185">Reference proteome</keyword>
<gene>
    <name evidence="1" type="ORF">H4S07_005653</name>
</gene>
<evidence type="ECO:0000313" key="1">
    <source>
        <dbReference type="EMBL" id="KAJ2798599.1"/>
    </source>
</evidence>
<proteinExistence type="predicted"/>
<name>A0ACC1L1H3_9FUNG</name>
<accession>A0ACC1L1H3</accession>